<dbReference type="PANTHER" id="PTHR41964">
    <property type="entry name" value="GLOBAL NITROGEN REGULATOR NRPR"/>
    <property type="match status" value="1"/>
</dbReference>
<dbReference type="RefSeq" id="WP_080459746.1">
    <property type="nucleotide sequence ID" value="NZ_JXMW01000003.1"/>
</dbReference>
<dbReference type="PANTHER" id="PTHR41964:SF1">
    <property type="entry name" value="GLOBAL NITROGEN REGULATOR NRPR"/>
    <property type="match status" value="1"/>
</dbReference>
<dbReference type="EMBL" id="JXMW01000003">
    <property type="protein sequence ID" value="OQD59520.1"/>
    <property type="molecule type" value="Genomic_DNA"/>
</dbReference>
<dbReference type="InterPro" id="IPR036984">
    <property type="entry name" value="NrpR_dom_sf"/>
</dbReference>
<name>A0A1V6N494_METAZ</name>
<evidence type="ECO:0000313" key="4">
    <source>
        <dbReference type="Proteomes" id="UP000191661"/>
    </source>
</evidence>
<accession>A0A1V6N494</accession>
<proteinExistence type="predicted"/>
<dbReference type="Pfam" id="PF08461">
    <property type="entry name" value="WHD_RNase_R"/>
    <property type="match status" value="1"/>
</dbReference>
<sequence>MSESQEKIIEILRIINEYDKPVGARVVSKELISRGYDLGERTIRYHMQILDEKGFTKKVGYSGRKLTNYGKLQLKNGLIYDHVDFVFSKFEEMIYQTDFDYETKKGNLVVNVSSVTLKDSELNKKEKNPIETMRSVFSSGLHISPYIGLKTRNIENSDSKEYLIRTICGTTIDGIFLKKGIPSLPIYGGLIKVKNYVPQRFTELISYKKTSITPINAFIADGMTSVLDVIETGNGVIPANFRVIPKDSLEKTKAILGDLNKIGIDGVISIGEGGEKVLGINVNESMAGIAIIAGITPLCTLKELDYPIEMKISDEMASFENLKPAHNVLRKRKNSTNNNSKKLQKNSILKPSAKEKELKVSFLLSKAWNLIQNVDFDVETCEGKLITNLSYVDRSDLEESIEIMKKSYKLSKRYLSPYYKIVEPEKGTEYYENNKVGIATICSLSSDGVLINKGIMSTPKYGGLLEIGKNPFFTELISYDGSSIDPHEIFIFKNMTYVLNKSNHDENYLNNPDYNFDINGSKKILASIKEVPFIARDKTKEILDRMEKIKLPIFKIGKPRELVYNAKVDRYNFGFVTGSGLNQIAAIKESGIDVNIKAVQGTIEIDEMELL</sequence>
<evidence type="ECO:0000259" key="2">
    <source>
        <dbReference type="Pfam" id="PF08461"/>
    </source>
</evidence>
<dbReference type="OrthoDB" id="358798at2157"/>
<gene>
    <name evidence="3" type="ORF">MBBAR_3c01760</name>
</gene>
<dbReference type="InterPro" id="IPR002846">
    <property type="entry name" value="NRD"/>
</dbReference>
<dbReference type="InterPro" id="IPR038982">
    <property type="entry name" value="NrpR"/>
</dbReference>
<dbReference type="Gene3D" id="3.30.70.1360">
    <property type="entry name" value="mj0159-like"/>
    <property type="match status" value="4"/>
</dbReference>
<keyword evidence="4" id="KW-1185">Reference proteome</keyword>
<comment type="caution">
    <text evidence="3">The sequence shown here is derived from an EMBL/GenBank/DDBJ whole genome shotgun (WGS) entry which is preliminary data.</text>
</comment>
<dbReference type="Proteomes" id="UP000191661">
    <property type="component" value="Unassembled WGS sequence"/>
</dbReference>
<evidence type="ECO:0000259" key="1">
    <source>
        <dbReference type="Pfam" id="PF01995"/>
    </source>
</evidence>
<feature type="domain" description="NrpR regulatory" evidence="1">
    <location>
        <begin position="360"/>
        <end position="609"/>
    </location>
</feature>
<feature type="domain" description="Ribonuclease R winged-helix" evidence="2">
    <location>
        <begin position="9"/>
        <end position="71"/>
    </location>
</feature>
<protein>
    <submittedName>
        <fullName evidence="3">Uncharacterized protein</fullName>
    </submittedName>
</protein>
<feature type="domain" description="NrpR regulatory" evidence="1">
    <location>
        <begin position="83"/>
        <end position="323"/>
    </location>
</feature>
<dbReference type="Pfam" id="PF01995">
    <property type="entry name" value="NRD1_2"/>
    <property type="match status" value="2"/>
</dbReference>
<evidence type="ECO:0000313" key="3">
    <source>
        <dbReference type="EMBL" id="OQD59520.1"/>
    </source>
</evidence>
<dbReference type="InterPro" id="IPR013668">
    <property type="entry name" value="RNase_R_HTH_12"/>
</dbReference>
<reference evidence="3 4" key="1">
    <citation type="submission" date="2014-12" db="EMBL/GenBank/DDBJ databases">
        <title>Genome sequence of Methanobrevibacter arboriphilicus DH1, DSM1125.</title>
        <authorList>
            <person name="Poehlein A."/>
            <person name="Thauer R.K."/>
            <person name="Seedorf H."/>
            <person name="Daniel R."/>
        </authorList>
    </citation>
    <scope>NUCLEOTIDE SEQUENCE [LARGE SCALE GENOMIC DNA]</scope>
    <source>
        <strain evidence="3 4">DH1</strain>
    </source>
</reference>
<dbReference type="AlphaFoldDB" id="A0A1V6N494"/>
<organism evidence="3 4">
    <name type="scientific">Methanobrevibacter arboriphilus JCM 13429 = DSM 1125</name>
    <dbReference type="NCBI Taxonomy" id="1300164"/>
    <lineage>
        <taxon>Archaea</taxon>
        <taxon>Methanobacteriati</taxon>
        <taxon>Methanobacteriota</taxon>
        <taxon>Methanomada group</taxon>
        <taxon>Methanobacteria</taxon>
        <taxon>Methanobacteriales</taxon>
        <taxon>Methanobacteriaceae</taxon>
        <taxon>Methanobrevibacter</taxon>
    </lineage>
</organism>